<feature type="transmembrane region" description="Helical" evidence="1">
    <location>
        <begin position="79"/>
        <end position="107"/>
    </location>
</feature>
<protein>
    <recommendedName>
        <fullName evidence="4">Membrane transporter protein</fullName>
    </recommendedName>
</protein>
<feature type="transmembrane region" description="Helical" evidence="1">
    <location>
        <begin position="162"/>
        <end position="182"/>
    </location>
</feature>
<proteinExistence type="predicted"/>
<feature type="transmembrane region" description="Helical" evidence="1">
    <location>
        <begin position="219"/>
        <end position="237"/>
    </location>
</feature>
<dbReference type="KEGG" id="mech:Q9L42_005255"/>
<organism evidence="2 3">
    <name type="scientific">Methylomarinum roseum</name>
    <dbReference type="NCBI Taxonomy" id="3067653"/>
    <lineage>
        <taxon>Bacteria</taxon>
        <taxon>Pseudomonadati</taxon>
        <taxon>Pseudomonadota</taxon>
        <taxon>Gammaproteobacteria</taxon>
        <taxon>Methylococcales</taxon>
        <taxon>Methylococcaceae</taxon>
        <taxon>Methylomarinum</taxon>
    </lineage>
</organism>
<dbReference type="RefSeq" id="WP_305909476.1">
    <property type="nucleotide sequence ID" value="NZ_CP157743.1"/>
</dbReference>
<feature type="transmembrane region" description="Helical" evidence="1">
    <location>
        <begin position="188"/>
        <end position="207"/>
    </location>
</feature>
<evidence type="ECO:0000313" key="2">
    <source>
        <dbReference type="EMBL" id="XBS21535.1"/>
    </source>
</evidence>
<gene>
    <name evidence="2" type="ORF">Q9L42_005255</name>
</gene>
<keyword evidence="3" id="KW-1185">Reference proteome</keyword>
<dbReference type="Proteomes" id="UP001225378">
    <property type="component" value="Chromosome"/>
</dbReference>
<keyword evidence="1" id="KW-1133">Transmembrane helix</keyword>
<accession>A0AAU7NWV4</accession>
<evidence type="ECO:0008006" key="4">
    <source>
        <dbReference type="Google" id="ProtNLM"/>
    </source>
</evidence>
<dbReference type="AlphaFoldDB" id="A0AAU7NWV4"/>
<feature type="transmembrane region" description="Helical" evidence="1">
    <location>
        <begin position="38"/>
        <end position="58"/>
    </location>
</feature>
<evidence type="ECO:0000313" key="3">
    <source>
        <dbReference type="Proteomes" id="UP001225378"/>
    </source>
</evidence>
<reference evidence="2 3" key="1">
    <citation type="journal article" date="2024" name="Microbiology">
        <title>Methylomarinum rosea sp. nov., a novel halophilic methanotrophic bacterium from the hypersaline Lake Elton.</title>
        <authorList>
            <person name="Suleimanov R.Z."/>
            <person name="Oshkin I.Y."/>
            <person name="Danilova O.V."/>
            <person name="Suzina N.E."/>
            <person name="Dedysh S.N."/>
        </authorList>
    </citation>
    <scope>NUCLEOTIDE SEQUENCE [LARGE SCALE GENOMIC DNA]</scope>
    <source>
        <strain evidence="2 3">Ch1-1</strain>
    </source>
</reference>
<feature type="transmembrane region" description="Helical" evidence="1">
    <location>
        <begin position="7"/>
        <end position="32"/>
    </location>
</feature>
<dbReference type="EMBL" id="CP157743">
    <property type="protein sequence ID" value="XBS21535.1"/>
    <property type="molecule type" value="Genomic_DNA"/>
</dbReference>
<keyword evidence="1" id="KW-0812">Transmembrane</keyword>
<feature type="transmembrane region" description="Helical" evidence="1">
    <location>
        <begin position="127"/>
        <end position="150"/>
    </location>
</feature>
<keyword evidence="1" id="KW-0472">Membrane</keyword>
<evidence type="ECO:0000256" key="1">
    <source>
        <dbReference type="SAM" id="Phobius"/>
    </source>
</evidence>
<name>A0AAU7NWV4_9GAMM</name>
<sequence>MPVDILLTVLATSVIQSIFGVGVLLFGTPLLLLLGYDFVNALSILLPISIAINSLQILKHYRYIDGDFFRHVLIYTIPFVVLFLFIATSSSINIGLLIGAFLIFVALKSFFPAVETMLQTLVRYEKAYLAAMGIVHGLTNLGGALLTAIVHGKQYDKNTTRVTVAVCYATFALFQLATLLALGSEFELSYAQNATFLQVGVIVFLLTEEIVYSGIDNNKYSKFFAAFLLASGLLLITKSI</sequence>